<dbReference type="Pfam" id="PF00379">
    <property type="entry name" value="Chitin_bind_4"/>
    <property type="match status" value="1"/>
</dbReference>
<evidence type="ECO:0000256" key="2">
    <source>
        <dbReference type="PROSITE-ProRule" id="PRU00497"/>
    </source>
</evidence>
<dbReference type="Proteomes" id="UP000801492">
    <property type="component" value="Unassembled WGS sequence"/>
</dbReference>
<evidence type="ECO:0000313" key="4">
    <source>
        <dbReference type="EMBL" id="KAF2905027.1"/>
    </source>
</evidence>
<dbReference type="InterPro" id="IPR050468">
    <property type="entry name" value="Cuticle_Struct_Prot"/>
</dbReference>
<keyword evidence="1 2" id="KW-0193">Cuticle</keyword>
<protein>
    <recommendedName>
        <fullName evidence="6">Cuticle protein 6</fullName>
    </recommendedName>
</protein>
<evidence type="ECO:0000256" key="1">
    <source>
        <dbReference type="ARBA" id="ARBA00022460"/>
    </source>
</evidence>
<evidence type="ECO:0000313" key="5">
    <source>
        <dbReference type="Proteomes" id="UP000801492"/>
    </source>
</evidence>
<dbReference type="InterPro" id="IPR031311">
    <property type="entry name" value="CHIT_BIND_RR_consensus"/>
</dbReference>
<dbReference type="PANTHER" id="PTHR10380">
    <property type="entry name" value="CUTICLE PROTEIN"/>
    <property type="match status" value="1"/>
</dbReference>
<dbReference type="InterPro" id="IPR000618">
    <property type="entry name" value="Insect_cuticle"/>
</dbReference>
<dbReference type="PROSITE" id="PS00233">
    <property type="entry name" value="CHIT_BIND_RR_1"/>
    <property type="match status" value="1"/>
</dbReference>
<sequence>MELSALLLLGFLATSLFTISHAQFEPILRQSQEAGDLGEYTYGYESGLERKVESRSPDGSTRGMYSYIDNNGKVQVVKYTAGVEGFHAETSSLPIEGARGQLFPTHLSSHHSLTGGLGDTPEVIAARKQHAAAHAAALAVLPKTPQEPAIIHRNFHSGPVLSHFDHNGVIGDTAEVLAARRQHEAAHAAVRKTLPASHDTVFHGSTVFPARHFGHNDGIPRLAEDIPRSELGETPEVAAAREAHLAAYARAKASLPDREGGGGVRRFPF</sequence>
<name>A0A8K0DK90_IGNLU</name>
<dbReference type="PANTHER" id="PTHR10380:SF196">
    <property type="entry name" value="CUTICULAR PROTEIN 72EA"/>
    <property type="match status" value="1"/>
</dbReference>
<feature type="chain" id="PRO_5035441724" description="Cuticle protein 6" evidence="3">
    <location>
        <begin position="23"/>
        <end position="269"/>
    </location>
</feature>
<gene>
    <name evidence="4" type="ORF">ILUMI_01147</name>
</gene>
<dbReference type="OrthoDB" id="6515429at2759"/>
<dbReference type="GO" id="GO:0008010">
    <property type="term" value="F:structural constituent of chitin-based larval cuticle"/>
    <property type="evidence" value="ECO:0007669"/>
    <property type="project" value="TreeGrafter"/>
</dbReference>
<reference evidence="4" key="1">
    <citation type="submission" date="2019-08" db="EMBL/GenBank/DDBJ databases">
        <title>The genome of the North American firefly Photinus pyralis.</title>
        <authorList>
            <consortium name="Photinus pyralis genome working group"/>
            <person name="Fallon T.R."/>
            <person name="Sander Lower S.E."/>
            <person name="Weng J.-K."/>
        </authorList>
    </citation>
    <scope>NUCLEOTIDE SEQUENCE</scope>
    <source>
        <strain evidence="4">TRF0915ILg1</strain>
        <tissue evidence="4">Whole body</tissue>
    </source>
</reference>
<accession>A0A8K0DK90</accession>
<dbReference type="AlphaFoldDB" id="A0A8K0DK90"/>
<evidence type="ECO:0008006" key="6">
    <source>
        <dbReference type="Google" id="ProtNLM"/>
    </source>
</evidence>
<proteinExistence type="predicted"/>
<dbReference type="GO" id="GO:0062129">
    <property type="term" value="C:chitin-based extracellular matrix"/>
    <property type="evidence" value="ECO:0007669"/>
    <property type="project" value="TreeGrafter"/>
</dbReference>
<keyword evidence="5" id="KW-1185">Reference proteome</keyword>
<dbReference type="PROSITE" id="PS51155">
    <property type="entry name" value="CHIT_BIND_RR_2"/>
    <property type="match status" value="1"/>
</dbReference>
<dbReference type="EMBL" id="VTPC01000616">
    <property type="protein sequence ID" value="KAF2905027.1"/>
    <property type="molecule type" value="Genomic_DNA"/>
</dbReference>
<comment type="caution">
    <text evidence="4">The sequence shown here is derived from an EMBL/GenBank/DDBJ whole genome shotgun (WGS) entry which is preliminary data.</text>
</comment>
<keyword evidence="3" id="KW-0732">Signal</keyword>
<evidence type="ECO:0000256" key="3">
    <source>
        <dbReference type="SAM" id="SignalP"/>
    </source>
</evidence>
<feature type="signal peptide" evidence="3">
    <location>
        <begin position="1"/>
        <end position="22"/>
    </location>
</feature>
<organism evidence="4 5">
    <name type="scientific">Ignelater luminosus</name>
    <name type="common">Cucubano</name>
    <name type="synonym">Pyrophorus luminosus</name>
    <dbReference type="NCBI Taxonomy" id="2038154"/>
    <lineage>
        <taxon>Eukaryota</taxon>
        <taxon>Metazoa</taxon>
        <taxon>Ecdysozoa</taxon>
        <taxon>Arthropoda</taxon>
        <taxon>Hexapoda</taxon>
        <taxon>Insecta</taxon>
        <taxon>Pterygota</taxon>
        <taxon>Neoptera</taxon>
        <taxon>Endopterygota</taxon>
        <taxon>Coleoptera</taxon>
        <taxon>Polyphaga</taxon>
        <taxon>Elateriformia</taxon>
        <taxon>Elateroidea</taxon>
        <taxon>Elateridae</taxon>
        <taxon>Agrypninae</taxon>
        <taxon>Pyrophorini</taxon>
        <taxon>Ignelater</taxon>
    </lineage>
</organism>